<evidence type="ECO:0000313" key="3">
    <source>
        <dbReference type="EMBL" id="RFA08857.1"/>
    </source>
</evidence>
<comment type="similarity">
    <text evidence="1">Belongs to the short-chain dehydrogenases/reductases (SDR) family.</text>
</comment>
<evidence type="ECO:0000256" key="2">
    <source>
        <dbReference type="ARBA" id="ARBA00023002"/>
    </source>
</evidence>
<dbReference type="SUPFAM" id="SSF51735">
    <property type="entry name" value="NAD(P)-binding Rossmann-fold domains"/>
    <property type="match status" value="1"/>
</dbReference>
<dbReference type="InterPro" id="IPR051122">
    <property type="entry name" value="SDR_DHRS6-like"/>
</dbReference>
<accession>A0A3E0VJ25</accession>
<dbReference type="AlphaFoldDB" id="A0A3E0VJ25"/>
<comment type="caution">
    <text evidence="3">The sequence shown here is derived from an EMBL/GenBank/DDBJ whole genome shotgun (WGS) entry which is preliminary data.</text>
</comment>
<protein>
    <submittedName>
        <fullName evidence="3">3-oxoacyl-ACP reductase</fullName>
    </submittedName>
</protein>
<dbReference type="PANTHER" id="PTHR43477">
    <property type="entry name" value="DIHYDROANTICAPSIN 7-DEHYDROGENASE"/>
    <property type="match status" value="1"/>
</dbReference>
<dbReference type="InterPro" id="IPR020904">
    <property type="entry name" value="Sc_DH/Rdtase_CS"/>
</dbReference>
<dbReference type="Pfam" id="PF13561">
    <property type="entry name" value="adh_short_C2"/>
    <property type="match status" value="1"/>
</dbReference>
<evidence type="ECO:0000313" key="4">
    <source>
        <dbReference type="Proteomes" id="UP000256486"/>
    </source>
</evidence>
<dbReference type="InterPro" id="IPR036291">
    <property type="entry name" value="NAD(P)-bd_dom_sf"/>
</dbReference>
<dbReference type="PRINTS" id="PR00081">
    <property type="entry name" value="GDHRDH"/>
</dbReference>
<dbReference type="FunFam" id="3.40.50.720:FF:000084">
    <property type="entry name" value="Short-chain dehydrogenase reductase"/>
    <property type="match status" value="1"/>
</dbReference>
<keyword evidence="4" id="KW-1185">Reference proteome</keyword>
<evidence type="ECO:0000256" key="1">
    <source>
        <dbReference type="ARBA" id="ARBA00006484"/>
    </source>
</evidence>
<name>A0A3E0VJ25_9MICO</name>
<dbReference type="Gene3D" id="3.40.50.720">
    <property type="entry name" value="NAD(P)-binding Rossmann-like Domain"/>
    <property type="match status" value="1"/>
</dbReference>
<dbReference type="OrthoDB" id="286404at2"/>
<sequence>MLPVTPSFRLDGRRALIVGASRGIGLAAAAALAEAGAEVFVAARSETHLESLCAELRAEGRVATAVVLDVSDARAVDAAFEEFGPVEIVVHSVGINRPVELVDLLDGDLDDMIAVNVRSAFVVARAAARSMTGLGRGSIILVSSQMGHVGSPRRTVYSATKHALEGLAKSLAWEVGSGNVRVNTICPTFIDTELTRPMFDNPEFLDWVTARNALGRVGTTEEVMGAVLFLASDASSLVTGSSLMLDAGWTAQ</sequence>
<dbReference type="Proteomes" id="UP000256486">
    <property type="component" value="Unassembled WGS sequence"/>
</dbReference>
<dbReference type="PRINTS" id="PR00080">
    <property type="entry name" value="SDRFAMILY"/>
</dbReference>
<gene>
    <name evidence="3" type="ORF">B7R54_06170</name>
</gene>
<dbReference type="GO" id="GO:0016491">
    <property type="term" value="F:oxidoreductase activity"/>
    <property type="evidence" value="ECO:0007669"/>
    <property type="project" value="UniProtKB-KW"/>
</dbReference>
<dbReference type="PANTHER" id="PTHR43477:SF1">
    <property type="entry name" value="DIHYDROANTICAPSIN 7-DEHYDROGENASE"/>
    <property type="match status" value="1"/>
</dbReference>
<proteinExistence type="inferred from homology"/>
<dbReference type="RefSeq" id="WP_116414257.1">
    <property type="nucleotide sequence ID" value="NZ_NBWZ01000001.1"/>
</dbReference>
<dbReference type="InterPro" id="IPR002347">
    <property type="entry name" value="SDR_fam"/>
</dbReference>
<reference evidence="3 4" key="1">
    <citation type="submission" date="2017-04" db="EMBL/GenBank/DDBJ databases">
        <title>Comparative genome analysis of Subtercola boreus.</title>
        <authorList>
            <person name="Cho Y.-J."/>
            <person name="Cho A."/>
            <person name="Kim O.-S."/>
            <person name="Lee J.-I."/>
        </authorList>
    </citation>
    <scope>NUCLEOTIDE SEQUENCE [LARGE SCALE GENOMIC DNA]</scope>
    <source>
        <strain evidence="3 4">K300</strain>
    </source>
</reference>
<organism evidence="3 4">
    <name type="scientific">Subtercola boreus</name>
    <dbReference type="NCBI Taxonomy" id="120213"/>
    <lineage>
        <taxon>Bacteria</taxon>
        <taxon>Bacillati</taxon>
        <taxon>Actinomycetota</taxon>
        <taxon>Actinomycetes</taxon>
        <taxon>Micrococcales</taxon>
        <taxon>Microbacteriaceae</taxon>
        <taxon>Subtercola</taxon>
    </lineage>
</organism>
<dbReference type="PROSITE" id="PS00061">
    <property type="entry name" value="ADH_SHORT"/>
    <property type="match status" value="1"/>
</dbReference>
<dbReference type="EMBL" id="NBWZ01000001">
    <property type="protein sequence ID" value="RFA08857.1"/>
    <property type="molecule type" value="Genomic_DNA"/>
</dbReference>
<keyword evidence="2" id="KW-0560">Oxidoreductase</keyword>